<dbReference type="Proteomes" id="UP000266272">
    <property type="component" value="Unassembled WGS sequence"/>
</dbReference>
<dbReference type="OrthoDB" id="6222486at2759"/>
<accession>A0A395ND01</accession>
<reference evidence="1 2" key="1">
    <citation type="journal article" date="2018" name="PLoS Pathog.">
        <title>Evolution of structural diversity of trichothecenes, a family of toxins produced by plant pathogenic and entomopathogenic fungi.</title>
        <authorList>
            <person name="Proctor R.H."/>
            <person name="McCormick S.P."/>
            <person name="Kim H.S."/>
            <person name="Cardoza R.E."/>
            <person name="Stanley A.M."/>
            <person name="Lindo L."/>
            <person name="Kelly A."/>
            <person name="Brown D.W."/>
            <person name="Lee T."/>
            <person name="Vaughan M.M."/>
            <person name="Alexander N.J."/>
            <person name="Busman M."/>
            <person name="Gutierrez S."/>
        </authorList>
    </citation>
    <scope>NUCLEOTIDE SEQUENCE [LARGE SCALE GENOMIC DNA]</scope>
    <source>
        <strain evidence="1 2">IBT 40837</strain>
    </source>
</reference>
<dbReference type="Gene3D" id="2.40.128.680">
    <property type="match status" value="1"/>
</dbReference>
<evidence type="ECO:0000313" key="2">
    <source>
        <dbReference type="Proteomes" id="UP000266272"/>
    </source>
</evidence>
<dbReference type="Pfam" id="PF08615">
    <property type="entry name" value="RNase_H2_suC"/>
    <property type="match status" value="1"/>
</dbReference>
<organism evidence="1 2">
    <name type="scientific">Trichoderma arundinaceum</name>
    <dbReference type="NCBI Taxonomy" id="490622"/>
    <lineage>
        <taxon>Eukaryota</taxon>
        <taxon>Fungi</taxon>
        <taxon>Dikarya</taxon>
        <taxon>Ascomycota</taxon>
        <taxon>Pezizomycotina</taxon>
        <taxon>Sordariomycetes</taxon>
        <taxon>Hypocreomycetidae</taxon>
        <taxon>Hypocreales</taxon>
        <taxon>Hypocreaceae</taxon>
        <taxon>Trichoderma</taxon>
    </lineage>
</organism>
<dbReference type="AlphaFoldDB" id="A0A395ND01"/>
<dbReference type="InterPro" id="IPR013924">
    <property type="entry name" value="RNase_H2_suC"/>
</dbReference>
<sequence>MSQPSMLEIRKDEATASEGVVNLLPCRVHHTGPIEPASAYWNPTAGEEETRTAYLRGRKLQGKTALLPTNYRGVVLQRKDDEQSTVEQPDVIVIGEDGEEGSAPPLGTMHTVTEFDKMVVWSHDTVADASSDPYLRGVEEWLQVADSAEEDKWSRGAAQGFEQMRNDWLHIERLDTV</sequence>
<gene>
    <name evidence="1" type="ORF">TARUN_8276</name>
</gene>
<dbReference type="PANTHER" id="PTHR47204:SF1">
    <property type="entry name" value="RIBONUCLEASE H2 SUBUNIT C"/>
    <property type="match status" value="1"/>
</dbReference>
<proteinExistence type="predicted"/>
<dbReference type="GO" id="GO:0032299">
    <property type="term" value="C:ribonuclease H2 complex"/>
    <property type="evidence" value="ECO:0007669"/>
    <property type="project" value="InterPro"/>
</dbReference>
<dbReference type="EMBL" id="PXOA01000586">
    <property type="protein sequence ID" value="RFU73986.1"/>
    <property type="molecule type" value="Genomic_DNA"/>
</dbReference>
<name>A0A395ND01_TRIAR</name>
<dbReference type="GO" id="GO:0006401">
    <property type="term" value="P:RNA catabolic process"/>
    <property type="evidence" value="ECO:0007669"/>
    <property type="project" value="InterPro"/>
</dbReference>
<comment type="caution">
    <text evidence="1">The sequence shown here is derived from an EMBL/GenBank/DDBJ whole genome shotgun (WGS) entry which is preliminary data.</text>
</comment>
<dbReference type="CDD" id="cd09271">
    <property type="entry name" value="RNase_H2-C"/>
    <property type="match status" value="1"/>
</dbReference>
<protein>
    <submittedName>
        <fullName evidence="1">Ribonuclease h2 subunit c</fullName>
    </submittedName>
</protein>
<dbReference type="STRING" id="490622.A0A395ND01"/>
<evidence type="ECO:0000313" key="1">
    <source>
        <dbReference type="EMBL" id="RFU73986.1"/>
    </source>
</evidence>
<dbReference type="PANTHER" id="PTHR47204">
    <property type="entry name" value="OS02G0168900 PROTEIN"/>
    <property type="match status" value="1"/>
</dbReference>
<keyword evidence="2" id="KW-1185">Reference proteome</keyword>